<dbReference type="OrthoDB" id="21825at2"/>
<dbReference type="EC" id="1.14.20.7" evidence="3"/>
<dbReference type="GO" id="GO:0046872">
    <property type="term" value="F:metal ion binding"/>
    <property type="evidence" value="ECO:0007669"/>
    <property type="project" value="UniProtKB-KW"/>
</dbReference>
<dbReference type="SUPFAM" id="SSF51197">
    <property type="entry name" value="Clavaminate synthase-like"/>
    <property type="match status" value="1"/>
</dbReference>
<evidence type="ECO:0000313" key="14">
    <source>
        <dbReference type="Proteomes" id="UP000267464"/>
    </source>
</evidence>
<comment type="catalytic activity">
    <reaction evidence="9">
        <text>2-oxoglutarate + O2 + 2 H(+) = ethene + 3 CO2 + H2O</text>
        <dbReference type="Rhea" id="RHEA:31523"/>
        <dbReference type="ChEBI" id="CHEBI:15377"/>
        <dbReference type="ChEBI" id="CHEBI:15378"/>
        <dbReference type="ChEBI" id="CHEBI:15379"/>
        <dbReference type="ChEBI" id="CHEBI:16526"/>
        <dbReference type="ChEBI" id="CHEBI:16810"/>
        <dbReference type="ChEBI" id="CHEBI:18153"/>
        <dbReference type="EC" id="1.13.12.19"/>
    </reaction>
</comment>
<dbReference type="Gene3D" id="2.60.120.330">
    <property type="entry name" value="B-lactam Antibiotic, Isopenicillin N Synthase, Chain"/>
    <property type="match status" value="1"/>
</dbReference>
<dbReference type="AlphaFoldDB" id="A0A3N7HL42"/>
<evidence type="ECO:0000256" key="1">
    <source>
        <dbReference type="ARBA" id="ARBA00001954"/>
    </source>
</evidence>
<dbReference type="PRINTS" id="PR00682">
    <property type="entry name" value="IPNSYNTHASE"/>
</dbReference>
<organism evidence="13 14">
    <name type="scientific">Piscinibacter terrae</name>
    <dbReference type="NCBI Taxonomy" id="2496871"/>
    <lineage>
        <taxon>Bacteria</taxon>
        <taxon>Pseudomonadati</taxon>
        <taxon>Pseudomonadota</taxon>
        <taxon>Betaproteobacteria</taxon>
        <taxon>Burkholderiales</taxon>
        <taxon>Sphaerotilaceae</taxon>
        <taxon>Piscinibacter</taxon>
    </lineage>
</organism>
<dbReference type="EMBL" id="QUSW01000006">
    <property type="protein sequence ID" value="RQP22824.1"/>
    <property type="molecule type" value="Genomic_DNA"/>
</dbReference>
<evidence type="ECO:0000256" key="8">
    <source>
        <dbReference type="ARBA" id="ARBA00031282"/>
    </source>
</evidence>
<dbReference type="Pfam" id="PF14226">
    <property type="entry name" value="DIOX_N"/>
    <property type="match status" value="1"/>
</dbReference>
<comment type="pathway">
    <text evidence="2">Alkene biosynthesis; ethylene biosynthesis via 2-oxoglutarate.</text>
</comment>
<dbReference type="EC" id="1.13.12.19" evidence="4"/>
<dbReference type="InterPro" id="IPR026992">
    <property type="entry name" value="DIOX_N"/>
</dbReference>
<dbReference type="GO" id="GO:0009693">
    <property type="term" value="P:ethylene biosynthetic process"/>
    <property type="evidence" value="ECO:0007669"/>
    <property type="project" value="UniProtKB-KW"/>
</dbReference>
<keyword evidence="6" id="KW-0266">Ethylene biosynthesis</keyword>
<keyword evidence="14" id="KW-1185">Reference proteome</keyword>
<evidence type="ECO:0000256" key="4">
    <source>
        <dbReference type="ARBA" id="ARBA00012531"/>
    </source>
</evidence>
<evidence type="ECO:0000256" key="7">
    <source>
        <dbReference type="ARBA" id="ARBA00031011"/>
    </source>
</evidence>
<proteinExistence type="inferred from homology"/>
<dbReference type="Proteomes" id="UP000267464">
    <property type="component" value="Unassembled WGS sequence"/>
</dbReference>
<dbReference type="InterPro" id="IPR027443">
    <property type="entry name" value="IPNS-like_sf"/>
</dbReference>
<evidence type="ECO:0000256" key="3">
    <source>
        <dbReference type="ARBA" id="ARBA00012293"/>
    </source>
</evidence>
<dbReference type="InterPro" id="IPR005123">
    <property type="entry name" value="Oxoglu/Fe-dep_dioxygenase_dom"/>
</dbReference>
<evidence type="ECO:0000259" key="12">
    <source>
        <dbReference type="PROSITE" id="PS51471"/>
    </source>
</evidence>
<evidence type="ECO:0000256" key="2">
    <source>
        <dbReference type="ARBA" id="ARBA00004767"/>
    </source>
</evidence>
<reference evidence="13 14" key="2">
    <citation type="submission" date="2018-12" db="EMBL/GenBank/DDBJ databases">
        <title>Rhizobacter gummiphilus sp. nov., a rubber-degrading bacterium isolated from the soil of a botanical garden in Japan.</title>
        <authorList>
            <person name="Shunsuke S.S."/>
        </authorList>
    </citation>
    <scope>NUCLEOTIDE SEQUENCE [LARGE SCALE GENOMIC DNA]</scope>
    <source>
        <strain evidence="13 14">S-16</strain>
    </source>
</reference>
<dbReference type="GO" id="GO:0102276">
    <property type="term" value="F:2-oxoglutarate oxygenase/decarboxylase (ethylene-forming) activity"/>
    <property type="evidence" value="ECO:0007669"/>
    <property type="project" value="UniProtKB-EC"/>
</dbReference>
<sequence length="334" mass="36942">MPIDRLPIIDLTPLREQAVDGPDLRRAVQDIRQACLAHGFFYVTGHGLPDALTSRLDTLSRTFFAQPDEAKLRRPMSAGGRAWRGYFRAGGELTSGRPDWKEGLYLGTELPADHPLVRAGTPLHGPNLWPDAPDGLRETVLAYLEAAAAVCAIVLRGIALSLDLPADYFEQRYTREPLLLFRIFNYPSRPAPEAVAWGVGEHTDYGLLTLLYQDDTGGLEVHTPDGWVDAPPVPGTFVCNLGDMLDRMTRGLYRSTPHRVRLNVSGRDRISFPLFYDPNFFATPAPIEGLDAAADDRATRWDGASVHEFSGTYGDYLLRKVGKVFPELGAAVLR</sequence>
<evidence type="ECO:0000256" key="9">
    <source>
        <dbReference type="ARBA" id="ARBA00047725"/>
    </source>
</evidence>
<dbReference type="PROSITE" id="PS51471">
    <property type="entry name" value="FE2OG_OXY"/>
    <property type="match status" value="1"/>
</dbReference>
<comment type="similarity">
    <text evidence="11">Belongs to the iron/ascorbate-dependent oxidoreductase family.</text>
</comment>
<dbReference type="InterPro" id="IPR044861">
    <property type="entry name" value="IPNS-like_FE2OG_OXY"/>
</dbReference>
<name>A0A3N7HL42_9BURK</name>
<reference evidence="13 14" key="1">
    <citation type="submission" date="2018-08" db="EMBL/GenBank/DDBJ databases">
        <authorList>
            <person name="Khan S.A."/>
            <person name="Jeon C.O."/>
            <person name="Chun B.H."/>
            <person name="Jeong S.E."/>
        </authorList>
    </citation>
    <scope>NUCLEOTIDE SEQUENCE [LARGE SCALE GENOMIC DNA]</scope>
    <source>
        <strain evidence="13 14">S-16</strain>
    </source>
</reference>
<comment type="catalytic activity">
    <reaction evidence="10">
        <text>L-arginine + 2-oxoglutarate + O2 = guanidine + L-glutamate 5-semialdehyde + succinate + CO2</text>
        <dbReference type="Rhea" id="RHEA:31535"/>
        <dbReference type="ChEBI" id="CHEBI:15379"/>
        <dbReference type="ChEBI" id="CHEBI:16526"/>
        <dbReference type="ChEBI" id="CHEBI:16810"/>
        <dbReference type="ChEBI" id="CHEBI:30031"/>
        <dbReference type="ChEBI" id="CHEBI:30087"/>
        <dbReference type="ChEBI" id="CHEBI:32682"/>
        <dbReference type="ChEBI" id="CHEBI:58066"/>
        <dbReference type="EC" id="1.14.20.7"/>
    </reaction>
</comment>
<keyword evidence="11" id="KW-0479">Metal-binding</keyword>
<protein>
    <recommendedName>
        <fullName evidence="5">2-oxoglutarate-dependent ethylene/succinate-forming enzyme</fullName>
        <ecNumber evidence="4">1.13.12.19</ecNumber>
        <ecNumber evidence="3">1.14.20.7</ecNumber>
    </recommendedName>
    <alternativeName>
        <fullName evidence="7">2-oxoglutarate dioxygenase (ethylene-forming)</fullName>
    </alternativeName>
    <alternativeName>
        <fullName evidence="8">2-oxoglutarate/L-arginine monooxygenase/decarboxylase (succinate-forming)</fullName>
    </alternativeName>
</protein>
<dbReference type="RefSeq" id="WP_124542400.1">
    <property type="nucleotide sequence ID" value="NZ_QUSW01000006.1"/>
</dbReference>
<evidence type="ECO:0000256" key="6">
    <source>
        <dbReference type="ARBA" id="ARBA00022666"/>
    </source>
</evidence>
<evidence type="ECO:0000256" key="5">
    <source>
        <dbReference type="ARBA" id="ARBA00019045"/>
    </source>
</evidence>
<gene>
    <name evidence="13" type="ORF">DZC73_21275</name>
</gene>
<accession>A0A3N7HL42</accession>
<comment type="caution">
    <text evidence="13">The sequence shown here is derived from an EMBL/GenBank/DDBJ whole genome shotgun (WGS) entry which is preliminary data.</text>
</comment>
<dbReference type="PANTHER" id="PTHR47990">
    <property type="entry name" value="2-OXOGLUTARATE (2OG) AND FE(II)-DEPENDENT OXYGENASE SUPERFAMILY PROTEIN-RELATED"/>
    <property type="match status" value="1"/>
</dbReference>
<evidence type="ECO:0000313" key="13">
    <source>
        <dbReference type="EMBL" id="RQP22824.1"/>
    </source>
</evidence>
<feature type="domain" description="Fe2OG dioxygenase" evidence="12">
    <location>
        <begin position="174"/>
        <end position="278"/>
    </location>
</feature>
<dbReference type="Pfam" id="PF03171">
    <property type="entry name" value="2OG-FeII_Oxy"/>
    <property type="match status" value="1"/>
</dbReference>
<keyword evidence="11" id="KW-0408">Iron</keyword>
<comment type="cofactor">
    <cofactor evidence="1">
        <name>Fe(2+)</name>
        <dbReference type="ChEBI" id="CHEBI:29033"/>
    </cofactor>
</comment>
<keyword evidence="11" id="KW-0560">Oxidoreductase</keyword>
<evidence type="ECO:0000256" key="10">
    <source>
        <dbReference type="ARBA" id="ARBA00049359"/>
    </source>
</evidence>
<evidence type="ECO:0000256" key="11">
    <source>
        <dbReference type="RuleBase" id="RU003682"/>
    </source>
</evidence>
<dbReference type="InterPro" id="IPR050231">
    <property type="entry name" value="Iron_ascorbate_oxido_reductase"/>
</dbReference>